<dbReference type="Pfam" id="PF11155">
    <property type="entry name" value="DUF2935"/>
    <property type="match status" value="2"/>
</dbReference>
<comment type="caution">
    <text evidence="1">The sequence shown here is derived from an EMBL/GenBank/DDBJ whole genome shotgun (WGS) entry which is preliminary data.</text>
</comment>
<protein>
    <recommendedName>
        <fullName evidence="3">DUF2935 domain-containing protein</fullName>
    </recommendedName>
</protein>
<evidence type="ECO:0008006" key="3">
    <source>
        <dbReference type="Google" id="ProtNLM"/>
    </source>
</evidence>
<dbReference type="Gene3D" id="1.20.1260.120">
    <property type="entry name" value="Protein of unknown function DUF2935"/>
    <property type="match status" value="1"/>
</dbReference>
<evidence type="ECO:0000313" key="1">
    <source>
        <dbReference type="EMBL" id="KKK38598.1"/>
    </source>
</evidence>
<dbReference type="Proteomes" id="UP000034166">
    <property type="component" value="Unassembled WGS sequence"/>
</dbReference>
<dbReference type="EMBL" id="LAYY01000007">
    <property type="protein sequence ID" value="KKK38598.1"/>
    <property type="molecule type" value="Genomic_DNA"/>
</dbReference>
<sequence length="273" mass="31511">MSVQSVTALQEHSFWLEVLEDHAYFIRDFISASEKQFFNMAKQYIALFSNLRGRLRLLPENAPAASVEMITIAREIYPVAYGYYQFEGHLQQLRLENKVNLNLTPTYLNGTLGENQEYLRMLGYYVNGQEPPILPLVDLMDLWLEDQAGHAALLVRTLDGVESHLVNETRGFMQTFQAFIVKNEAIKGYLRFAEEGFPIQLRFAKDVALAVLGLTQNVEKIVYLYKNDEVLNQGTLRFLEHHFPEACYFLIKLSHYAPDIDYPPCTLTKPSFR</sequence>
<dbReference type="InterPro" id="IPR021328">
    <property type="entry name" value="CotB-like"/>
</dbReference>
<dbReference type="RefSeq" id="WP_046523290.1">
    <property type="nucleotide sequence ID" value="NZ_LAYY01000007.1"/>
</dbReference>
<organism evidence="1 2">
    <name type="scientific">Mesobacillus campisalis</name>
    <dbReference type="NCBI Taxonomy" id="1408103"/>
    <lineage>
        <taxon>Bacteria</taxon>
        <taxon>Bacillati</taxon>
        <taxon>Bacillota</taxon>
        <taxon>Bacilli</taxon>
        <taxon>Bacillales</taxon>
        <taxon>Bacillaceae</taxon>
        <taxon>Mesobacillus</taxon>
    </lineage>
</organism>
<proteinExistence type="predicted"/>
<keyword evidence="2" id="KW-1185">Reference proteome</keyword>
<name>A0A0M2SWQ1_9BACI</name>
<dbReference type="PATRIC" id="fig|1408103.3.peg.1887"/>
<reference evidence="1 2" key="1">
    <citation type="submission" date="2015-04" db="EMBL/GenBank/DDBJ databases">
        <title>Taxonomic description and genome sequence of Bacillus campisalis sp. nov., a novel member of the genus Bacillus isolated from solar saltern.</title>
        <authorList>
            <person name="Mathan Kumar R."/>
            <person name="Kaur G."/>
            <person name="Kumar A."/>
            <person name="Singh N.K."/>
            <person name="Kaur N."/>
            <person name="Kumar N."/>
            <person name="Mayilraj S."/>
        </authorList>
    </citation>
    <scope>NUCLEOTIDE SEQUENCE [LARGE SCALE GENOMIC DNA]</scope>
    <source>
        <strain evidence="1 2">SA2-6</strain>
    </source>
</reference>
<accession>A0A0M2SWQ1</accession>
<dbReference type="SUPFAM" id="SSF158430">
    <property type="entry name" value="Bacillus cereus metalloprotein-like"/>
    <property type="match status" value="2"/>
</dbReference>
<gene>
    <name evidence="1" type="ORF">WQ57_08375</name>
</gene>
<evidence type="ECO:0000313" key="2">
    <source>
        <dbReference type="Proteomes" id="UP000034166"/>
    </source>
</evidence>
<dbReference type="AlphaFoldDB" id="A0A0M2SWQ1"/>